<protein>
    <submittedName>
        <fullName evidence="1">Uncharacterized protein</fullName>
    </submittedName>
</protein>
<evidence type="ECO:0000313" key="2">
    <source>
        <dbReference type="Proteomes" id="UP001432322"/>
    </source>
</evidence>
<dbReference type="EMBL" id="BTSY01000006">
    <property type="protein sequence ID" value="GMT33159.1"/>
    <property type="molecule type" value="Genomic_DNA"/>
</dbReference>
<proteinExistence type="predicted"/>
<dbReference type="Proteomes" id="UP001432322">
    <property type="component" value="Unassembled WGS sequence"/>
</dbReference>
<keyword evidence="2" id="KW-1185">Reference proteome</keyword>
<organism evidence="1 2">
    <name type="scientific">Pristionchus fissidentatus</name>
    <dbReference type="NCBI Taxonomy" id="1538716"/>
    <lineage>
        <taxon>Eukaryota</taxon>
        <taxon>Metazoa</taxon>
        <taxon>Ecdysozoa</taxon>
        <taxon>Nematoda</taxon>
        <taxon>Chromadorea</taxon>
        <taxon>Rhabditida</taxon>
        <taxon>Rhabditina</taxon>
        <taxon>Diplogasteromorpha</taxon>
        <taxon>Diplogasteroidea</taxon>
        <taxon>Neodiplogasteridae</taxon>
        <taxon>Pristionchus</taxon>
    </lineage>
</organism>
<gene>
    <name evidence="1" type="ORF">PFISCL1PPCAC_24456</name>
</gene>
<reference evidence="1" key="1">
    <citation type="submission" date="2023-10" db="EMBL/GenBank/DDBJ databases">
        <title>Genome assembly of Pristionchus species.</title>
        <authorList>
            <person name="Yoshida K."/>
            <person name="Sommer R.J."/>
        </authorList>
    </citation>
    <scope>NUCLEOTIDE SEQUENCE</scope>
    <source>
        <strain evidence="1">RS5133</strain>
    </source>
</reference>
<accession>A0AAV5WTY8</accession>
<evidence type="ECO:0000313" key="1">
    <source>
        <dbReference type="EMBL" id="GMT33159.1"/>
    </source>
</evidence>
<comment type="caution">
    <text evidence="1">The sequence shown here is derived from an EMBL/GenBank/DDBJ whole genome shotgun (WGS) entry which is preliminary data.</text>
</comment>
<feature type="non-terminal residue" evidence="1">
    <location>
        <position position="96"/>
    </location>
</feature>
<dbReference type="AlphaFoldDB" id="A0AAV5WTY8"/>
<name>A0AAV5WTY8_9BILA</name>
<feature type="non-terminal residue" evidence="1">
    <location>
        <position position="1"/>
    </location>
</feature>
<sequence length="96" mass="11589">RSSRGHPCRCCTQMPHHATRCRRRRCNVRVWKCQLPQNCGRIWSCFEIMQSCCMPKFRMPTACWRNGLLLHWRSVQSEFLHHQSHPSSHHFHNLLH</sequence>